<organism evidence="3 4">
    <name type="scientific">Desulfobacter hydrogenophilus</name>
    <dbReference type="NCBI Taxonomy" id="2291"/>
    <lineage>
        <taxon>Bacteria</taxon>
        <taxon>Pseudomonadati</taxon>
        <taxon>Thermodesulfobacteriota</taxon>
        <taxon>Desulfobacteria</taxon>
        <taxon>Desulfobacterales</taxon>
        <taxon>Desulfobacteraceae</taxon>
        <taxon>Desulfobacter</taxon>
    </lineage>
</organism>
<evidence type="ECO:0000313" key="4">
    <source>
        <dbReference type="Proteomes" id="UP000248798"/>
    </source>
</evidence>
<keyword evidence="1" id="KW-0812">Transmembrane</keyword>
<sequence>MTCHEFSKEFISRFMDNDLEAEDHNAFSRHKVQCPDCCATKTHFRQAGMIFERQADAMAGQLLKNTHRIFIKTEAPGHNSGIYRIIKHKSRRTQAVLGMLSLAVVAVIISLAAPWHQGQRQPPVPGPSAVVNSVDAYGSSVVIIETVKNPPYNYLVF</sequence>
<reference evidence="3 4" key="1">
    <citation type="submission" date="2018-06" db="EMBL/GenBank/DDBJ databases">
        <title>Complete Genome Sequence of Desulfobacter hydrogenophilus (DSM3380).</title>
        <authorList>
            <person name="Marietou A."/>
            <person name="Schreiber L."/>
            <person name="Marshall I."/>
            <person name="Jorgensen B."/>
        </authorList>
    </citation>
    <scope>NUCLEOTIDE SEQUENCE [LARGE SCALE GENOMIC DNA]</scope>
    <source>
        <strain evidence="3 4">DSM 3380</strain>
    </source>
</reference>
<reference evidence="2 5" key="2">
    <citation type="submission" date="2019-02" db="EMBL/GenBank/DDBJ databases">
        <title>Complete genome sequence of Desulfobacter hydrogenophilus AcRS1.</title>
        <authorList>
            <person name="Marietou A."/>
            <person name="Lund M.B."/>
            <person name="Marshall I.P.G."/>
            <person name="Schreiber L."/>
            <person name="Jorgensen B."/>
        </authorList>
    </citation>
    <scope>NUCLEOTIDE SEQUENCE [LARGE SCALE GENOMIC DNA]</scope>
    <source>
        <strain evidence="2 5">AcRS1</strain>
    </source>
</reference>
<keyword evidence="1" id="KW-0472">Membrane</keyword>
<evidence type="ECO:0000313" key="3">
    <source>
        <dbReference type="EMBL" id="RAM01793.1"/>
    </source>
</evidence>
<keyword evidence="5" id="KW-1185">Reference proteome</keyword>
<dbReference type="EMBL" id="QLNI01000022">
    <property type="protein sequence ID" value="RAM01793.1"/>
    <property type="molecule type" value="Genomic_DNA"/>
</dbReference>
<protein>
    <recommendedName>
        <fullName evidence="6">Zinc-finger domain-containing protein</fullName>
    </recommendedName>
</protein>
<accession>A0A328FFG8</accession>
<dbReference type="Proteomes" id="UP000293902">
    <property type="component" value="Chromosome"/>
</dbReference>
<dbReference type="RefSeq" id="WP_111956911.1">
    <property type="nucleotide sequence ID" value="NZ_CP036313.1"/>
</dbReference>
<proteinExistence type="predicted"/>
<name>A0A328FFG8_9BACT</name>
<gene>
    <name evidence="3" type="ORF">DO021_11850</name>
    <name evidence="2" type="ORF">EYB58_09250</name>
</gene>
<dbReference type="EMBL" id="CP036313">
    <property type="protein sequence ID" value="QBH13087.1"/>
    <property type="molecule type" value="Genomic_DNA"/>
</dbReference>
<dbReference type="Proteomes" id="UP000248798">
    <property type="component" value="Unassembled WGS sequence"/>
</dbReference>
<feature type="transmembrane region" description="Helical" evidence="1">
    <location>
        <begin position="95"/>
        <end position="115"/>
    </location>
</feature>
<evidence type="ECO:0000313" key="5">
    <source>
        <dbReference type="Proteomes" id="UP000293902"/>
    </source>
</evidence>
<keyword evidence="1" id="KW-1133">Transmembrane helix</keyword>
<evidence type="ECO:0008006" key="6">
    <source>
        <dbReference type="Google" id="ProtNLM"/>
    </source>
</evidence>
<dbReference type="AlphaFoldDB" id="A0A328FFG8"/>
<evidence type="ECO:0000256" key="1">
    <source>
        <dbReference type="SAM" id="Phobius"/>
    </source>
</evidence>
<evidence type="ECO:0000313" key="2">
    <source>
        <dbReference type="EMBL" id="QBH13087.1"/>
    </source>
</evidence>